<dbReference type="SUPFAM" id="SSF51735">
    <property type="entry name" value="NAD(P)-binding Rossmann-fold domains"/>
    <property type="match status" value="1"/>
</dbReference>
<proteinExistence type="predicted"/>
<protein>
    <submittedName>
        <fullName evidence="1">SDR family NAD(P)-dependent oxidoreductase</fullName>
        <ecNumber evidence="1">1.-.-.-</ecNumber>
    </submittedName>
</protein>
<comment type="caution">
    <text evidence="1">The sequence shown here is derived from an EMBL/GenBank/DDBJ whole genome shotgun (WGS) entry which is preliminary data.</text>
</comment>
<gene>
    <name evidence="1" type="ORF">ACFFNY_20910</name>
</gene>
<dbReference type="Proteomes" id="UP001589619">
    <property type="component" value="Unassembled WGS sequence"/>
</dbReference>
<dbReference type="PANTHER" id="PTHR43431">
    <property type="entry name" value="OXIDOREDUCTASE, SHORT CHAIN DEHYDROGENASE/REDUCTASE FAMILY (AFU_ORTHOLOGUE AFUA_5G14000)"/>
    <property type="match status" value="1"/>
</dbReference>
<reference evidence="1 2" key="1">
    <citation type="submission" date="2024-09" db="EMBL/GenBank/DDBJ databases">
        <authorList>
            <person name="Sun Q."/>
            <person name="Mori K."/>
        </authorList>
    </citation>
    <scope>NUCLEOTIDE SEQUENCE [LARGE SCALE GENOMIC DNA]</scope>
    <source>
        <strain evidence="1 2">JCM 12520</strain>
    </source>
</reference>
<evidence type="ECO:0000313" key="1">
    <source>
        <dbReference type="EMBL" id="MFB9754037.1"/>
    </source>
</evidence>
<dbReference type="InterPro" id="IPR002347">
    <property type="entry name" value="SDR_fam"/>
</dbReference>
<dbReference type="InterPro" id="IPR036291">
    <property type="entry name" value="NAD(P)-bd_dom_sf"/>
</dbReference>
<dbReference type="EMBL" id="JBHMAG010000014">
    <property type="protein sequence ID" value="MFB9754037.1"/>
    <property type="molecule type" value="Genomic_DNA"/>
</dbReference>
<dbReference type="Gene3D" id="3.40.50.720">
    <property type="entry name" value="NAD(P)-binding Rossmann-like Domain"/>
    <property type="match status" value="1"/>
</dbReference>
<dbReference type="Pfam" id="PF00106">
    <property type="entry name" value="adh_short"/>
    <property type="match status" value="1"/>
</dbReference>
<name>A0ABV5W0D2_9BACL</name>
<evidence type="ECO:0000313" key="2">
    <source>
        <dbReference type="Proteomes" id="UP001589619"/>
    </source>
</evidence>
<dbReference type="RefSeq" id="WP_344914471.1">
    <property type="nucleotide sequence ID" value="NZ_BAAAYO010000013.1"/>
</dbReference>
<accession>A0ABV5W0D2</accession>
<organism evidence="1 2">
    <name type="scientific">Paenibacillus hodogayensis</name>
    <dbReference type="NCBI Taxonomy" id="279208"/>
    <lineage>
        <taxon>Bacteria</taxon>
        <taxon>Bacillati</taxon>
        <taxon>Bacillota</taxon>
        <taxon>Bacilli</taxon>
        <taxon>Bacillales</taxon>
        <taxon>Paenibacillaceae</taxon>
        <taxon>Paenibacillus</taxon>
    </lineage>
</organism>
<keyword evidence="2" id="KW-1185">Reference proteome</keyword>
<dbReference type="GO" id="GO:0016491">
    <property type="term" value="F:oxidoreductase activity"/>
    <property type="evidence" value="ECO:0007669"/>
    <property type="project" value="UniProtKB-KW"/>
</dbReference>
<dbReference type="EC" id="1.-.-.-" evidence="1"/>
<keyword evidence="1" id="KW-0560">Oxidoreductase</keyword>
<dbReference type="PANTHER" id="PTHR43431:SF7">
    <property type="entry name" value="OXIDOREDUCTASE, SHORT CHAIN DEHYDROGENASE_REDUCTASE FAMILY (AFU_ORTHOLOGUE AFUA_5G14000)"/>
    <property type="match status" value="1"/>
</dbReference>
<sequence length="223" mass="24186">MKTIVIIGAGPGLGLSIAKKFGANGFQAALVARNAEKLSLMVYELKALGINTKYYVADISELPALKAAIDAIKHDFGSIDVLEFSPYAGPHQFRNVMDTTPTNVLEQINGHLLPAILAVNEWLPDMIQQGAGAILFTTGISAMQPIPMIGNVGIVMSGLRNYATNLHNELKEKGIYVGHLSIGTLIQSGTAGDPDRIADVWFDMYEKRDHFENVFPEGLFQSN</sequence>